<evidence type="ECO:0000313" key="1">
    <source>
        <dbReference type="EMBL" id="CEK46877.1"/>
    </source>
</evidence>
<sequence>LVLPFRLEHDNFSCGLPELFEELWEDDDVLDLNADLSLFMNEDADDVGEDGVDVGTTLSTLVFPELMLMLC</sequence>
<dbReference type="AlphaFoldDB" id="A0A0B6XSC9"/>
<protein>
    <submittedName>
        <fullName evidence="1">Uncharacterized protein</fullName>
    </submittedName>
</protein>
<proteinExistence type="predicted"/>
<dbReference type="EMBL" id="HACG01000012">
    <property type="protein sequence ID" value="CEK46877.1"/>
    <property type="molecule type" value="Transcribed_RNA"/>
</dbReference>
<feature type="non-terminal residue" evidence="1">
    <location>
        <position position="1"/>
    </location>
</feature>
<feature type="non-terminal residue" evidence="1">
    <location>
        <position position="71"/>
    </location>
</feature>
<gene>
    <name evidence="1" type="primary">ORF28</name>
</gene>
<accession>A0A0B6XSC9</accession>
<reference evidence="1" key="1">
    <citation type="submission" date="2014-12" db="EMBL/GenBank/DDBJ databases">
        <title>Insight into the proteome of Arion vulgaris.</title>
        <authorList>
            <person name="Aradska J."/>
            <person name="Bulat T."/>
            <person name="Smidak R."/>
            <person name="Sarate P."/>
            <person name="Gangsoo J."/>
            <person name="Sialana F."/>
            <person name="Bilban M."/>
            <person name="Lubec G."/>
        </authorList>
    </citation>
    <scope>NUCLEOTIDE SEQUENCE</scope>
    <source>
        <tissue evidence="1">Skin</tissue>
    </source>
</reference>
<name>A0A0B6XSC9_9EUPU</name>
<organism evidence="1">
    <name type="scientific">Arion vulgaris</name>
    <dbReference type="NCBI Taxonomy" id="1028688"/>
    <lineage>
        <taxon>Eukaryota</taxon>
        <taxon>Metazoa</taxon>
        <taxon>Spiralia</taxon>
        <taxon>Lophotrochozoa</taxon>
        <taxon>Mollusca</taxon>
        <taxon>Gastropoda</taxon>
        <taxon>Heterobranchia</taxon>
        <taxon>Euthyneura</taxon>
        <taxon>Panpulmonata</taxon>
        <taxon>Eupulmonata</taxon>
        <taxon>Stylommatophora</taxon>
        <taxon>Helicina</taxon>
        <taxon>Arionoidea</taxon>
        <taxon>Arionidae</taxon>
        <taxon>Arion</taxon>
    </lineage>
</organism>